<feature type="domain" description="Transferrin-like" evidence="8">
    <location>
        <begin position="3"/>
        <end position="336"/>
    </location>
</feature>
<sequence>KKFRWCTLSDLEQRKCAELSKALAAVLPLTAATSFTRISCIRAHNTYDCIDKIRANKADAASLDAGDVYSAVKLYGLAVVAKEIYDQGNCVLAVAVAKRGALDIQSLRGVRSCHNGARWTSGWNIPLGFLLARNYLSWDEAQPLSQAVSEYFNASCIPGVGVAAPRLCALCQGQKSFVRDRNHFCETSTNEPFYDSEGAFRCLEEGVADVAFLDHLRVMSSTESEQEEYELLCPDGSTAELTQYSTCNLGKGPGRSIVTRNNFQKVTNKFLSMIQRLFGRKGKERARFELFSSAPFGGKNLLFRDATQRLQLLEEQLEIAYVLGLDYVALLKGLGHEGSSLDNSVVRWCCISDAELRKCEEWALHIQSDPLVCVQAASMTKCIEMIKSSEADAVTLDATHVYIAGRCGLVPVAAECYGEFSGDLIMKRGNQKTLPPVYAVALAKKSAKQIHIHNLRGRRSCHSHLYSPGGWLLPSRHTVGAQHNDTEHCDIASAYQNYFWKGCMPGADGNLCKVCIGDGEVEGARVSSRCAASHNERYYGNIGALRCLVGNPSGRSFGDVAFLEHSNLLQNIEDLGSSGWAKGYTPLDFELLCPDGSRAAVTEWAGCNLGPIPPSTVITRPVTVTKISDFLLKSQESLGSKLDSEFQLFQSWKYGESDLLFKDTTQYLVHASHLSYQEILGESFIQLAESVFNCTPAGKVKCLI</sequence>
<feature type="non-terminal residue" evidence="9">
    <location>
        <position position="704"/>
    </location>
</feature>
<dbReference type="PIRSF" id="PIRSF002549">
    <property type="entry name" value="Transferrin"/>
    <property type="match status" value="1"/>
</dbReference>
<dbReference type="Proteomes" id="UP000529728">
    <property type="component" value="Unassembled WGS sequence"/>
</dbReference>
<feature type="disulfide bond" evidence="7">
    <location>
        <begin position="113"/>
        <end position="202"/>
    </location>
</feature>
<dbReference type="AlphaFoldDB" id="A0A7K4XYY3"/>
<evidence type="ECO:0000256" key="7">
    <source>
        <dbReference type="PIRSR" id="PIRSR002549-4"/>
    </source>
</evidence>
<dbReference type="Pfam" id="PF00405">
    <property type="entry name" value="Transferrin"/>
    <property type="match status" value="2"/>
</dbReference>
<feature type="binding site" evidence="6">
    <location>
        <position position="64"/>
    </location>
    <ligand>
        <name>Fe(3+)</name>
        <dbReference type="ChEBI" id="CHEBI:29034"/>
        <label>1</label>
    </ligand>
</feature>
<evidence type="ECO:0000256" key="3">
    <source>
        <dbReference type="ARBA" id="ARBA00022737"/>
    </source>
</evidence>
<feature type="binding site" evidence="6">
    <location>
        <position position="397"/>
    </location>
    <ligand>
        <name>Fe(3+)</name>
        <dbReference type="ChEBI" id="CHEBI:29034"/>
        <label>1</label>
    </ligand>
</feature>
<keyword evidence="10" id="KW-1185">Reference proteome</keyword>
<comment type="caution">
    <text evidence="9">The sequence shown here is derived from an EMBL/GenBank/DDBJ whole genome shotgun (WGS) entry which is preliminary data.</text>
</comment>
<evidence type="ECO:0000256" key="1">
    <source>
        <dbReference type="ARBA" id="ARBA00004613"/>
    </source>
</evidence>
<evidence type="ECO:0000259" key="8">
    <source>
        <dbReference type="PROSITE" id="PS51408"/>
    </source>
</evidence>
<dbReference type="PROSITE" id="PS51408">
    <property type="entry name" value="TRANSFERRIN_LIKE_4"/>
    <property type="match status" value="2"/>
</dbReference>
<evidence type="ECO:0000256" key="6">
    <source>
        <dbReference type="PIRSR" id="PIRSR002549-3"/>
    </source>
</evidence>
<dbReference type="Gene3D" id="3.40.190.10">
    <property type="entry name" value="Periplasmic binding protein-like II"/>
    <property type="match status" value="4"/>
</dbReference>
<feature type="disulfide bond" evidence="7">
    <location>
        <begin position="156"/>
        <end position="171"/>
    </location>
</feature>
<feature type="disulfide bond" evidence="7">
    <location>
        <begin position="359"/>
        <end position="373"/>
    </location>
</feature>
<accession>A0A7K4XYY3</accession>
<dbReference type="SUPFAM" id="SSF53850">
    <property type="entry name" value="Periplasmic binding protein-like II"/>
    <property type="match status" value="2"/>
</dbReference>
<feature type="disulfide bond" evidence="7">
    <location>
        <begin position="503"/>
        <end position="515"/>
    </location>
</feature>
<keyword evidence="6" id="KW-0408">Iron</keyword>
<feature type="disulfide bond" evidence="7">
    <location>
        <begin position="6"/>
        <end position="49"/>
    </location>
</feature>
<proteinExistence type="predicted"/>
<dbReference type="GO" id="GO:0046872">
    <property type="term" value="F:metal ion binding"/>
    <property type="evidence" value="ECO:0007669"/>
    <property type="project" value="UniProtKB-KW"/>
</dbReference>
<reference evidence="9 10" key="1">
    <citation type="submission" date="2019-09" db="EMBL/GenBank/DDBJ databases">
        <title>Bird 10,000 Genomes (B10K) Project - Family phase.</title>
        <authorList>
            <person name="Zhang G."/>
        </authorList>
    </citation>
    <scope>NUCLEOTIDE SEQUENCE [LARGE SCALE GENOMIC DNA]</scope>
    <source>
        <strain evidence="9">B10K-DU-001-18</strain>
        <tissue evidence="9">Muscle</tissue>
    </source>
</reference>
<dbReference type="PANTHER" id="PTHR11485:SF28">
    <property type="entry name" value="OVOTRANSFERRIN"/>
    <property type="match status" value="1"/>
</dbReference>
<feature type="non-terminal residue" evidence="9">
    <location>
        <position position="1"/>
    </location>
</feature>
<dbReference type="GO" id="GO:0005615">
    <property type="term" value="C:extracellular space"/>
    <property type="evidence" value="ECO:0007669"/>
    <property type="project" value="InterPro"/>
</dbReference>
<dbReference type="GO" id="GO:0006826">
    <property type="term" value="P:iron ion transport"/>
    <property type="evidence" value="ECO:0007669"/>
    <property type="project" value="TreeGrafter"/>
</dbReference>
<dbReference type="OrthoDB" id="5914301at2759"/>
<feature type="disulfide bond" evidence="7">
    <location>
        <begin position="593"/>
        <end position="607"/>
    </location>
</feature>
<feature type="domain" description="Transferrin-like" evidence="8">
    <location>
        <begin position="346"/>
        <end position="693"/>
    </location>
</feature>
<dbReference type="InterPro" id="IPR001156">
    <property type="entry name" value="Transferrin-like_dom"/>
</dbReference>
<feature type="disulfide bond" evidence="7">
    <location>
        <begin position="489"/>
        <end position="694"/>
    </location>
</feature>
<keyword evidence="4 7" id="KW-1015">Disulfide bond</keyword>
<gene>
    <name evidence="9" type="primary">Tf2</name>
    <name evidence="9" type="ORF">REGSAT_R02954</name>
</gene>
<dbReference type="GO" id="GO:0055037">
    <property type="term" value="C:recycling endosome"/>
    <property type="evidence" value="ECO:0007669"/>
    <property type="project" value="TreeGrafter"/>
</dbReference>
<feature type="disulfide bond" evidence="7">
    <location>
        <begin position="168"/>
        <end position="185"/>
    </location>
</feature>
<dbReference type="FunFam" id="3.40.190.10:FF:000095">
    <property type="entry name" value="Lactotransferrin"/>
    <property type="match status" value="1"/>
</dbReference>
<feature type="disulfide bond" evidence="7">
    <location>
        <begin position="16"/>
        <end position="40"/>
    </location>
</feature>
<organism evidence="9 10">
    <name type="scientific">Regulus satrapa</name>
    <name type="common">Golden-crowned kinglet</name>
    <dbReference type="NCBI Taxonomy" id="13245"/>
    <lineage>
        <taxon>Eukaryota</taxon>
        <taxon>Metazoa</taxon>
        <taxon>Chordata</taxon>
        <taxon>Craniata</taxon>
        <taxon>Vertebrata</taxon>
        <taxon>Euteleostomi</taxon>
        <taxon>Archelosauria</taxon>
        <taxon>Archosauria</taxon>
        <taxon>Dinosauria</taxon>
        <taxon>Saurischia</taxon>
        <taxon>Theropoda</taxon>
        <taxon>Coelurosauria</taxon>
        <taxon>Aves</taxon>
        <taxon>Neognathae</taxon>
        <taxon>Neoaves</taxon>
        <taxon>Telluraves</taxon>
        <taxon>Australaves</taxon>
        <taxon>Passeriformes</taxon>
        <taxon>Regulidae</taxon>
        <taxon>Regulus</taxon>
    </lineage>
</organism>
<feature type="disulfide bond" evidence="7">
    <location>
        <begin position="349"/>
        <end position="382"/>
    </location>
</feature>
<evidence type="ECO:0000256" key="4">
    <source>
        <dbReference type="ARBA" id="ARBA00023157"/>
    </source>
</evidence>
<feature type="binding site" evidence="5">
    <location>
        <position position="470"/>
    </location>
    <ligand>
        <name>hydrogencarbonate</name>
        <dbReference type="ChEBI" id="CHEBI:17544"/>
        <label>1</label>
    </ligand>
</feature>
<evidence type="ECO:0000256" key="2">
    <source>
        <dbReference type="ARBA" id="ARBA00022525"/>
    </source>
</evidence>
<name>A0A7K4XYY3_REGSA</name>
<feature type="disulfide bond" evidence="7">
    <location>
        <begin position="233"/>
        <end position="247"/>
    </location>
</feature>
<keyword evidence="6" id="KW-0479">Metal-binding</keyword>
<feature type="disulfide bond" evidence="7">
    <location>
        <begin position="512"/>
        <end position="530"/>
    </location>
</feature>
<dbReference type="InterPro" id="IPR016357">
    <property type="entry name" value="Transferrin"/>
</dbReference>
<evidence type="ECO:0000313" key="10">
    <source>
        <dbReference type="Proteomes" id="UP000529728"/>
    </source>
</evidence>
<dbReference type="EMBL" id="VWZN01018477">
    <property type="protein sequence ID" value="NWR51328.1"/>
    <property type="molecule type" value="Genomic_DNA"/>
</dbReference>
<keyword evidence="2" id="KW-0964">Secreted</keyword>
<dbReference type="PANTHER" id="PTHR11485">
    <property type="entry name" value="TRANSFERRIN"/>
    <property type="match status" value="1"/>
</dbReference>
<feature type="binding site" evidence="5">
    <location>
        <position position="122"/>
    </location>
    <ligand>
        <name>hydrogencarbonate</name>
        <dbReference type="ChEBI" id="CHEBI:17544"/>
        <label>1</label>
    </ligand>
</feature>
<feature type="disulfide bond" evidence="7">
    <location>
        <begin position="461"/>
        <end position="547"/>
    </location>
</feature>
<dbReference type="PRINTS" id="PR00422">
    <property type="entry name" value="TRANSFERRIN"/>
</dbReference>
<dbReference type="GO" id="GO:0005886">
    <property type="term" value="C:plasma membrane"/>
    <property type="evidence" value="ECO:0007669"/>
    <property type="project" value="TreeGrafter"/>
</dbReference>
<keyword evidence="3" id="KW-0677">Repeat</keyword>
<evidence type="ECO:0000313" key="9">
    <source>
        <dbReference type="EMBL" id="NWR51328.1"/>
    </source>
</evidence>
<dbReference type="SMART" id="SM00094">
    <property type="entry name" value="TR_FER"/>
    <property type="match status" value="2"/>
</dbReference>
<comment type="subcellular location">
    <subcellularLocation>
        <location evidence="1">Secreted</location>
    </subcellularLocation>
</comment>
<dbReference type="GO" id="GO:0005769">
    <property type="term" value="C:early endosome"/>
    <property type="evidence" value="ECO:0007669"/>
    <property type="project" value="TreeGrafter"/>
</dbReference>
<evidence type="ECO:0000256" key="5">
    <source>
        <dbReference type="PIRSR" id="PIRSR002549-2"/>
    </source>
</evidence>
<protein>
    <submittedName>
        <fullName evidence="9">TRFE2 protein</fullName>
    </submittedName>
</protein>